<keyword evidence="3" id="KW-0479">Metal-binding</keyword>
<feature type="chain" id="PRO_5041900298" evidence="8">
    <location>
        <begin position="21"/>
        <end position="287"/>
    </location>
</feature>
<evidence type="ECO:0000256" key="7">
    <source>
        <dbReference type="ARBA" id="ARBA00023180"/>
    </source>
</evidence>
<dbReference type="PANTHER" id="PTHR33146">
    <property type="entry name" value="ENDONUCLEASE 4"/>
    <property type="match status" value="1"/>
</dbReference>
<dbReference type="GO" id="GO:0003676">
    <property type="term" value="F:nucleic acid binding"/>
    <property type="evidence" value="ECO:0007669"/>
    <property type="project" value="InterPro"/>
</dbReference>
<dbReference type="CDD" id="cd11010">
    <property type="entry name" value="S1-P1_nuclease"/>
    <property type="match status" value="1"/>
</dbReference>
<evidence type="ECO:0000313" key="9">
    <source>
        <dbReference type="EMBL" id="KAK3337775.1"/>
    </source>
</evidence>
<dbReference type="SUPFAM" id="SSF48537">
    <property type="entry name" value="Phospholipase C/P1 nuclease"/>
    <property type="match status" value="1"/>
</dbReference>
<dbReference type="Gene3D" id="1.10.575.10">
    <property type="entry name" value="P1 Nuclease"/>
    <property type="match status" value="1"/>
</dbReference>
<keyword evidence="8" id="KW-0732">Signal</keyword>
<name>A0AAE0MMP3_9PEZI</name>
<feature type="signal peptide" evidence="8">
    <location>
        <begin position="1"/>
        <end position="20"/>
    </location>
</feature>
<dbReference type="EMBL" id="JAUEPO010000001">
    <property type="protein sequence ID" value="KAK3337775.1"/>
    <property type="molecule type" value="Genomic_DNA"/>
</dbReference>
<keyword evidence="2" id="KW-0540">Nuclease</keyword>
<evidence type="ECO:0000256" key="5">
    <source>
        <dbReference type="ARBA" id="ARBA00022801"/>
    </source>
</evidence>
<keyword evidence="7" id="KW-0325">Glycoprotein</keyword>
<evidence type="ECO:0000256" key="4">
    <source>
        <dbReference type="ARBA" id="ARBA00022759"/>
    </source>
</evidence>
<evidence type="ECO:0000256" key="2">
    <source>
        <dbReference type="ARBA" id="ARBA00022722"/>
    </source>
</evidence>
<gene>
    <name evidence="9" type="ORF">B0T19DRAFT_455707</name>
</gene>
<reference evidence="9" key="1">
    <citation type="journal article" date="2023" name="Mol. Phylogenet. Evol.">
        <title>Genome-scale phylogeny and comparative genomics of the fungal order Sordariales.</title>
        <authorList>
            <person name="Hensen N."/>
            <person name="Bonometti L."/>
            <person name="Westerberg I."/>
            <person name="Brannstrom I.O."/>
            <person name="Guillou S."/>
            <person name="Cros-Aarteil S."/>
            <person name="Calhoun S."/>
            <person name="Haridas S."/>
            <person name="Kuo A."/>
            <person name="Mondo S."/>
            <person name="Pangilinan J."/>
            <person name="Riley R."/>
            <person name="LaButti K."/>
            <person name="Andreopoulos B."/>
            <person name="Lipzen A."/>
            <person name="Chen C."/>
            <person name="Yan M."/>
            <person name="Daum C."/>
            <person name="Ng V."/>
            <person name="Clum A."/>
            <person name="Steindorff A."/>
            <person name="Ohm R.A."/>
            <person name="Martin F."/>
            <person name="Silar P."/>
            <person name="Natvig D.O."/>
            <person name="Lalanne C."/>
            <person name="Gautier V."/>
            <person name="Ament-Velasquez S.L."/>
            <person name="Kruys A."/>
            <person name="Hutchinson M.I."/>
            <person name="Powell A.J."/>
            <person name="Barry K."/>
            <person name="Miller A.N."/>
            <person name="Grigoriev I.V."/>
            <person name="Debuchy R."/>
            <person name="Gladieux P."/>
            <person name="Hiltunen Thoren M."/>
            <person name="Johannesson H."/>
        </authorList>
    </citation>
    <scope>NUCLEOTIDE SEQUENCE</scope>
    <source>
        <strain evidence="9">SMH4131-1</strain>
    </source>
</reference>
<dbReference type="InterPro" id="IPR008947">
    <property type="entry name" value="PLipase_C/P1_nuclease_dom_sf"/>
</dbReference>
<evidence type="ECO:0000256" key="1">
    <source>
        <dbReference type="ARBA" id="ARBA00009547"/>
    </source>
</evidence>
<accession>A0AAE0MMP3</accession>
<keyword evidence="5" id="KW-0378">Hydrolase</keyword>
<sequence length="287" mass="29975">MVKLLSVAVLAASLLPQALAWGAMGHYTVAYVASNFVSSTTKTYMQSLLADTSANYLASVANWADSYRSTTAGAFSAPFHYIDALDSPPSSCGVSFSRDCGAGGCVVSAISNYTTRLLNTGLSKTERQNAAKFLVHFLGDIGQPLHCENLDVGGNTIDVTYSGSSTNLHAVWDTKIPEKISGGSTMAIAKTWATNLTAEINSGSFASQAAGWVSGLSITSSQSSALTWATESNSKVCSVVIPNGITAVESVDLSGTYTTSATPTIRLQIAKQGYRLAKWLDAIVAAV</sequence>
<dbReference type="AlphaFoldDB" id="A0AAE0MMP3"/>
<dbReference type="Pfam" id="PF02265">
    <property type="entry name" value="S1-P1_nuclease"/>
    <property type="match status" value="1"/>
</dbReference>
<dbReference type="GO" id="GO:0004519">
    <property type="term" value="F:endonuclease activity"/>
    <property type="evidence" value="ECO:0007669"/>
    <property type="project" value="UniProtKB-KW"/>
</dbReference>
<organism evidence="9 10">
    <name type="scientific">Cercophora scortea</name>
    <dbReference type="NCBI Taxonomy" id="314031"/>
    <lineage>
        <taxon>Eukaryota</taxon>
        <taxon>Fungi</taxon>
        <taxon>Dikarya</taxon>
        <taxon>Ascomycota</taxon>
        <taxon>Pezizomycotina</taxon>
        <taxon>Sordariomycetes</taxon>
        <taxon>Sordariomycetidae</taxon>
        <taxon>Sordariales</taxon>
        <taxon>Lasiosphaeriaceae</taxon>
        <taxon>Cercophora</taxon>
    </lineage>
</organism>
<keyword evidence="10" id="KW-1185">Reference proteome</keyword>
<evidence type="ECO:0000256" key="6">
    <source>
        <dbReference type="ARBA" id="ARBA00023157"/>
    </source>
</evidence>
<dbReference type="GO" id="GO:0046872">
    <property type="term" value="F:metal ion binding"/>
    <property type="evidence" value="ECO:0007669"/>
    <property type="project" value="UniProtKB-KW"/>
</dbReference>
<dbReference type="InterPro" id="IPR003154">
    <property type="entry name" value="S1/P1nuclease"/>
</dbReference>
<protein>
    <submittedName>
        <fullName evidence="9">S1/P1 nuclease</fullName>
    </submittedName>
</protein>
<comment type="similarity">
    <text evidence="1">Belongs to the nuclease type I family.</text>
</comment>
<evidence type="ECO:0000313" key="10">
    <source>
        <dbReference type="Proteomes" id="UP001286456"/>
    </source>
</evidence>
<dbReference type="PANTHER" id="PTHR33146:SF26">
    <property type="entry name" value="ENDONUCLEASE 4"/>
    <property type="match status" value="1"/>
</dbReference>
<evidence type="ECO:0000256" key="8">
    <source>
        <dbReference type="SAM" id="SignalP"/>
    </source>
</evidence>
<reference evidence="9" key="2">
    <citation type="submission" date="2023-06" db="EMBL/GenBank/DDBJ databases">
        <authorList>
            <consortium name="Lawrence Berkeley National Laboratory"/>
            <person name="Haridas S."/>
            <person name="Hensen N."/>
            <person name="Bonometti L."/>
            <person name="Westerberg I."/>
            <person name="Brannstrom I.O."/>
            <person name="Guillou S."/>
            <person name="Cros-Aarteil S."/>
            <person name="Calhoun S."/>
            <person name="Kuo A."/>
            <person name="Mondo S."/>
            <person name="Pangilinan J."/>
            <person name="Riley R."/>
            <person name="Labutti K."/>
            <person name="Andreopoulos B."/>
            <person name="Lipzen A."/>
            <person name="Chen C."/>
            <person name="Yanf M."/>
            <person name="Daum C."/>
            <person name="Ng V."/>
            <person name="Clum A."/>
            <person name="Steindorff A."/>
            <person name="Ohm R."/>
            <person name="Martin F."/>
            <person name="Silar P."/>
            <person name="Natvig D."/>
            <person name="Lalanne C."/>
            <person name="Gautier V."/>
            <person name="Ament-Velasquez S.L."/>
            <person name="Kruys A."/>
            <person name="Hutchinson M.I."/>
            <person name="Powell A.J."/>
            <person name="Barry K."/>
            <person name="Miller A.N."/>
            <person name="Grigoriev I.V."/>
            <person name="Debuchy R."/>
            <person name="Gladieux P."/>
            <person name="Thoren M.H."/>
            <person name="Johannesson H."/>
        </authorList>
    </citation>
    <scope>NUCLEOTIDE SEQUENCE</scope>
    <source>
        <strain evidence="9">SMH4131-1</strain>
    </source>
</reference>
<keyword evidence="4" id="KW-0255">Endonuclease</keyword>
<keyword evidence="6" id="KW-1015">Disulfide bond</keyword>
<dbReference type="GO" id="GO:0016788">
    <property type="term" value="F:hydrolase activity, acting on ester bonds"/>
    <property type="evidence" value="ECO:0007669"/>
    <property type="project" value="InterPro"/>
</dbReference>
<comment type="caution">
    <text evidence="9">The sequence shown here is derived from an EMBL/GenBank/DDBJ whole genome shotgun (WGS) entry which is preliminary data.</text>
</comment>
<dbReference type="Proteomes" id="UP001286456">
    <property type="component" value="Unassembled WGS sequence"/>
</dbReference>
<proteinExistence type="inferred from homology"/>
<evidence type="ECO:0000256" key="3">
    <source>
        <dbReference type="ARBA" id="ARBA00022723"/>
    </source>
</evidence>
<dbReference type="GO" id="GO:0006308">
    <property type="term" value="P:DNA catabolic process"/>
    <property type="evidence" value="ECO:0007669"/>
    <property type="project" value="InterPro"/>
</dbReference>